<gene>
    <name evidence="2" type="ORF">DA73_0212945</name>
    <name evidence="1" type="ORF">DA73_0400035865</name>
</gene>
<dbReference type="OrthoDB" id="476470at2"/>
<reference evidence="2" key="1">
    <citation type="journal article" date="2015" name="Genome Announc.">
        <title>Draft Genome Sequence of Tolypothrix boutellei Strain VB521301.</title>
        <authorList>
            <person name="Chandrababunaidu M.M."/>
            <person name="Singh D."/>
            <person name="Sen D."/>
            <person name="Bhan S."/>
            <person name="Das S."/>
            <person name="Gupta A."/>
            <person name="Adhikary S.P."/>
            <person name="Tripathy S."/>
        </authorList>
    </citation>
    <scope>NUCLEOTIDE SEQUENCE</scope>
    <source>
        <strain evidence="2">VB521301</strain>
    </source>
</reference>
<keyword evidence="3" id="KW-1185">Reference proteome</keyword>
<protein>
    <submittedName>
        <fullName evidence="2">Uncharacterized protein</fullName>
    </submittedName>
</protein>
<evidence type="ECO:0000313" key="3">
    <source>
        <dbReference type="Proteomes" id="UP000029738"/>
    </source>
</evidence>
<dbReference type="RefSeq" id="WP_038109317.1">
    <property type="nucleotide sequence ID" value="NZ_JHEG04000001.1"/>
</dbReference>
<evidence type="ECO:0000313" key="2">
    <source>
        <dbReference type="EMBL" id="KIE12432.1"/>
    </source>
</evidence>
<name>A0A0C1NCD6_9CYAN</name>
<dbReference type="EMBL" id="JHEG02000037">
    <property type="protein sequence ID" value="KIE12432.1"/>
    <property type="molecule type" value="Genomic_DNA"/>
</dbReference>
<reference evidence="1" key="2">
    <citation type="submission" date="2019-11" db="EMBL/GenBank/DDBJ databases">
        <title>Improved Assembly of Tolypothrix boutellei genome.</title>
        <authorList>
            <person name="Sarangi A.N."/>
            <person name="Mukherjee M."/>
            <person name="Ghosh S."/>
            <person name="Singh D."/>
            <person name="Das A."/>
            <person name="Kant S."/>
            <person name="Prusty A."/>
            <person name="Tripathy S."/>
        </authorList>
    </citation>
    <scope>NUCLEOTIDE SEQUENCE</scope>
    <source>
        <strain evidence="1">VB521301</strain>
    </source>
</reference>
<proteinExistence type="predicted"/>
<organism evidence="2">
    <name type="scientific">Tolypothrix bouteillei VB521301</name>
    <dbReference type="NCBI Taxonomy" id="1479485"/>
    <lineage>
        <taxon>Bacteria</taxon>
        <taxon>Bacillati</taxon>
        <taxon>Cyanobacteriota</taxon>
        <taxon>Cyanophyceae</taxon>
        <taxon>Nostocales</taxon>
        <taxon>Tolypothrichaceae</taxon>
        <taxon>Tolypothrix</taxon>
    </lineage>
</organism>
<dbReference type="Proteomes" id="UP000029738">
    <property type="component" value="Unassembled WGS sequence"/>
</dbReference>
<dbReference type="AlphaFoldDB" id="A0A0C1NCD6"/>
<accession>A0A0C1NCD6</accession>
<sequence>MLIVAIAERVVNATELERINRLLPLLPQALEIERELYKLIEKYLTNPGKKGNNDTLASISTSGNTRLADDSAFGFRAPAVLSLLAIAAYRAFLDSDYNWIFPFEEFSPRLLKKLWEDKLLVALKKEKANLCRYFSH</sequence>
<comment type="caution">
    <text evidence="2">The sequence shown here is derived from an EMBL/GenBank/DDBJ whole genome shotgun (WGS) entry which is preliminary data.</text>
</comment>
<evidence type="ECO:0000313" key="1">
    <source>
        <dbReference type="EMBL" id="KAF3890228.1"/>
    </source>
</evidence>
<dbReference type="EMBL" id="JHEG04000001">
    <property type="protein sequence ID" value="KAF3890228.1"/>
    <property type="molecule type" value="Genomic_DNA"/>
</dbReference>